<comment type="caution">
    <text evidence="2">The sequence shown here is derived from an EMBL/GenBank/DDBJ whole genome shotgun (WGS) entry which is preliminary data.</text>
</comment>
<dbReference type="PANTHER" id="PTHR45947:SF3">
    <property type="entry name" value="SULFOQUINOVOSYL TRANSFERASE SQD2"/>
    <property type="match status" value="1"/>
</dbReference>
<dbReference type="Pfam" id="PF00534">
    <property type="entry name" value="Glycos_transf_1"/>
    <property type="match status" value="1"/>
</dbReference>
<dbReference type="GO" id="GO:0016757">
    <property type="term" value="F:glycosyltransferase activity"/>
    <property type="evidence" value="ECO:0007669"/>
    <property type="project" value="InterPro"/>
</dbReference>
<feature type="domain" description="Glycosyl transferase family 1" evidence="1">
    <location>
        <begin position="172"/>
        <end position="335"/>
    </location>
</feature>
<dbReference type="InterPro" id="IPR050194">
    <property type="entry name" value="Glycosyltransferase_grp1"/>
</dbReference>
<dbReference type="InterPro" id="IPR001296">
    <property type="entry name" value="Glyco_trans_1"/>
</dbReference>
<dbReference type="AlphaFoldDB" id="A0A7C5DET9"/>
<dbReference type="Proteomes" id="UP000886110">
    <property type="component" value="Unassembled WGS sequence"/>
</dbReference>
<name>A0A7C5DET9_UNCW3</name>
<dbReference type="Gene3D" id="3.40.50.2000">
    <property type="entry name" value="Glycogen Phosphorylase B"/>
    <property type="match status" value="2"/>
</dbReference>
<evidence type="ECO:0000259" key="1">
    <source>
        <dbReference type="Pfam" id="PF00534"/>
    </source>
</evidence>
<proteinExistence type="predicted"/>
<dbReference type="EMBL" id="DRTB01000101">
    <property type="protein sequence ID" value="HHE04704.1"/>
    <property type="molecule type" value="Genomic_DNA"/>
</dbReference>
<sequence>MKILIISDLYYPHIGGVSEHIYHIANKFEKMGHYVRILTGKIPGGFKPDERRVIRLGMGVSIQWNKSVGRVTIGHDLLKARKIMNSFDVNHIHGGLTPTYPLLTLQMSEKTKIFTFHSTFDRSIPFKVFRKPLLHFFNKIDGAIAVSETAKESFSKYFPGDYRIIPNGVDIDRFTPHFKKQKGTVLFVGRLEERKGLKYLIKAFKIIKDRGRNLKLIVVGGGYRKYRMDIPNGIKNFIHFTGFVSPEALPEYYKRAEIFVSPATGAESFGIVLIEAMASATPVLASDIPGYRIVIRDKENGILVPPKDPSAIAEGIITLLDNKKMRQKIVKNGLKTAQFYSWDKIAKQIIDFYYEINPSLP</sequence>
<dbReference type="CDD" id="cd03801">
    <property type="entry name" value="GT4_PimA-like"/>
    <property type="match status" value="1"/>
</dbReference>
<dbReference type="PANTHER" id="PTHR45947">
    <property type="entry name" value="SULFOQUINOVOSYL TRANSFERASE SQD2"/>
    <property type="match status" value="1"/>
</dbReference>
<gene>
    <name evidence="2" type="ORF">ENL19_01420</name>
</gene>
<accession>A0A7C5DET9</accession>
<reference evidence="2" key="1">
    <citation type="journal article" date="2020" name="mSystems">
        <title>Genome- and Community-Level Interaction Insights into Carbon Utilization and Element Cycling Functions of Hydrothermarchaeota in Hydrothermal Sediment.</title>
        <authorList>
            <person name="Zhou Z."/>
            <person name="Liu Y."/>
            <person name="Xu W."/>
            <person name="Pan J."/>
            <person name="Luo Z.H."/>
            <person name="Li M."/>
        </authorList>
    </citation>
    <scope>NUCLEOTIDE SEQUENCE [LARGE SCALE GENOMIC DNA]</scope>
    <source>
        <strain evidence="2">HyVt-74</strain>
    </source>
</reference>
<evidence type="ECO:0000313" key="2">
    <source>
        <dbReference type="EMBL" id="HHE04704.1"/>
    </source>
</evidence>
<protein>
    <submittedName>
        <fullName evidence="2">Glycosyltransferase family 1 protein</fullName>
    </submittedName>
</protein>
<dbReference type="SUPFAM" id="SSF53756">
    <property type="entry name" value="UDP-Glycosyltransferase/glycogen phosphorylase"/>
    <property type="match status" value="1"/>
</dbReference>
<organism evidence="2">
    <name type="scientific">candidate division WOR-3 bacterium</name>
    <dbReference type="NCBI Taxonomy" id="2052148"/>
    <lineage>
        <taxon>Bacteria</taxon>
        <taxon>Bacteria division WOR-3</taxon>
    </lineage>
</organism>